<dbReference type="Pfam" id="PF13468">
    <property type="entry name" value="Glyoxalase_3"/>
    <property type="match status" value="1"/>
</dbReference>
<evidence type="ECO:0000313" key="3">
    <source>
        <dbReference type="Proteomes" id="UP000243589"/>
    </source>
</evidence>
<dbReference type="SUPFAM" id="SSF54593">
    <property type="entry name" value="Glyoxalase/Bleomycin resistance protein/Dihydroxybiphenyl dioxygenase"/>
    <property type="match status" value="1"/>
</dbReference>
<organism evidence="2 3">
    <name type="scientific">Brevibacterium ravenspurgense</name>
    <dbReference type="NCBI Taxonomy" id="479117"/>
    <lineage>
        <taxon>Bacteria</taxon>
        <taxon>Bacillati</taxon>
        <taxon>Actinomycetota</taxon>
        <taxon>Actinomycetes</taxon>
        <taxon>Micrococcales</taxon>
        <taxon>Brevibacteriaceae</taxon>
        <taxon>Brevibacterium</taxon>
    </lineage>
</organism>
<proteinExistence type="predicted"/>
<dbReference type="RefSeq" id="WP_062021986.1">
    <property type="nucleotide sequence ID" value="NZ_LQQC01000010.1"/>
</dbReference>
<keyword evidence="3" id="KW-1185">Reference proteome</keyword>
<feature type="domain" description="Glyoxalase-like" evidence="1">
    <location>
        <begin position="3"/>
        <end position="183"/>
    </location>
</feature>
<sequence length="224" mass="24421">MNLDHVSFAAQQDGLHATADRLAEQLGITYYDGGIHPRFGTRNLIFPLANGHYLEVVEALEHPAALATPFGQATRARSDRGGGWMAWCVSVNNLAKVEDRLERKAVDGNRTPEGSEEIHWKQIGVKGVIADGQLPYFIHWVSPAELHPSARPQNKLDGSGELTGDDAVAIESLQIAGSRDRVRDWLGTDAHKPIPEIGIDWVAPHGEPGIMSVTFTTPQGRVVL</sequence>
<dbReference type="EMBL" id="LQQC01000010">
    <property type="protein sequence ID" value="KXZ58487.1"/>
    <property type="molecule type" value="Genomic_DNA"/>
</dbReference>
<reference evidence="2 3" key="1">
    <citation type="submission" date="2016-01" db="EMBL/GenBank/DDBJ databases">
        <title>Use of Whole Genome Sequencing to ascertain that Brevibacterium massiliense (Roux, Raoult 2009) is a later heterotypic synonym of Brevibacterium ravenspurgense (Mages 2008).</title>
        <authorList>
            <person name="Bernier A.-M."/>
            <person name="Burdz T."/>
            <person name="Huynh C."/>
            <person name="Pachecho A.L."/>
            <person name="Wiebe D."/>
            <person name="Bonner C."/>
            <person name="Bernard K."/>
        </authorList>
    </citation>
    <scope>NUCLEOTIDE SEQUENCE [LARGE SCALE GENOMIC DNA]</scope>
    <source>
        <strain evidence="2 3">CCUG56047</strain>
    </source>
</reference>
<dbReference type="Gene3D" id="3.10.180.10">
    <property type="entry name" value="2,3-Dihydroxybiphenyl 1,2-Dioxygenase, domain 1"/>
    <property type="match status" value="1"/>
</dbReference>
<comment type="caution">
    <text evidence="2">The sequence shown here is derived from an EMBL/GenBank/DDBJ whole genome shotgun (WGS) entry which is preliminary data.</text>
</comment>
<protein>
    <recommendedName>
        <fullName evidence="1">Glyoxalase-like domain-containing protein</fullName>
    </recommendedName>
</protein>
<dbReference type="Proteomes" id="UP000243589">
    <property type="component" value="Unassembled WGS sequence"/>
</dbReference>
<evidence type="ECO:0000313" key="2">
    <source>
        <dbReference type="EMBL" id="KXZ58487.1"/>
    </source>
</evidence>
<dbReference type="InterPro" id="IPR029068">
    <property type="entry name" value="Glyas_Bleomycin-R_OHBP_Dase"/>
</dbReference>
<evidence type="ECO:0000259" key="1">
    <source>
        <dbReference type="Pfam" id="PF13468"/>
    </source>
</evidence>
<dbReference type="InterPro" id="IPR025870">
    <property type="entry name" value="Glyoxalase-like_dom"/>
</dbReference>
<dbReference type="PATRIC" id="fig|479117.4.peg.1523"/>
<name>A0A150H8Q3_9MICO</name>
<dbReference type="PANTHER" id="PTHR40265:SF1">
    <property type="entry name" value="GLYOXALASE-LIKE DOMAIN-CONTAINING PROTEIN"/>
    <property type="match status" value="1"/>
</dbReference>
<dbReference type="PANTHER" id="PTHR40265">
    <property type="entry name" value="BLL2707 PROTEIN"/>
    <property type="match status" value="1"/>
</dbReference>
<accession>A0A150H8Q3</accession>
<dbReference type="AlphaFoldDB" id="A0A150H8Q3"/>
<gene>
    <name evidence="2" type="ORF">Bravens_01536</name>
</gene>